<evidence type="ECO:0000259" key="8">
    <source>
        <dbReference type="PROSITE" id="PS51372"/>
    </source>
</evidence>
<dbReference type="Gene3D" id="1.10.1790.10">
    <property type="entry name" value="PRD domain"/>
    <property type="match status" value="2"/>
</dbReference>
<gene>
    <name evidence="9" type="ORF">RFV38_11850</name>
</gene>
<dbReference type="Proteomes" id="UP001279681">
    <property type="component" value="Unassembled WGS sequence"/>
</dbReference>
<dbReference type="Pfam" id="PF02302">
    <property type="entry name" value="PTS_IIB"/>
    <property type="match status" value="1"/>
</dbReference>
<keyword evidence="10" id="KW-1185">Reference proteome</keyword>
<dbReference type="InterPro" id="IPR007737">
    <property type="entry name" value="Mga_HTH"/>
</dbReference>
<dbReference type="PROSITE" id="PS51094">
    <property type="entry name" value="PTS_EIIA_TYPE_2"/>
    <property type="match status" value="1"/>
</dbReference>
<dbReference type="EMBL" id="JAVIKH010000022">
    <property type="protein sequence ID" value="MDX8337176.1"/>
    <property type="molecule type" value="Genomic_DNA"/>
</dbReference>
<evidence type="ECO:0000313" key="10">
    <source>
        <dbReference type="Proteomes" id="UP001279681"/>
    </source>
</evidence>
<evidence type="ECO:0000256" key="3">
    <source>
        <dbReference type="ARBA" id="ARBA00023015"/>
    </source>
</evidence>
<keyword evidence="3" id="KW-0805">Transcription regulation</keyword>
<dbReference type="PROSITE" id="PS51372">
    <property type="entry name" value="PRD_2"/>
    <property type="match status" value="2"/>
</dbReference>
<accession>A0ABU4WF29</accession>
<evidence type="ECO:0000313" key="9">
    <source>
        <dbReference type="EMBL" id="MDX8337176.1"/>
    </source>
</evidence>
<dbReference type="PROSITE" id="PS51099">
    <property type="entry name" value="PTS_EIIB_TYPE_2"/>
    <property type="match status" value="1"/>
</dbReference>
<keyword evidence="4" id="KW-0010">Activator</keyword>
<dbReference type="PANTHER" id="PTHR30185">
    <property type="entry name" value="CRYPTIC BETA-GLUCOSIDE BGL OPERON ANTITERMINATOR"/>
    <property type="match status" value="1"/>
</dbReference>
<feature type="domain" description="PRD" evidence="8">
    <location>
        <begin position="178"/>
        <end position="282"/>
    </location>
</feature>
<feature type="domain" description="PTS EIIA type-2" evidence="6">
    <location>
        <begin position="533"/>
        <end position="673"/>
    </location>
</feature>
<evidence type="ECO:0000256" key="5">
    <source>
        <dbReference type="ARBA" id="ARBA00023163"/>
    </source>
</evidence>
<dbReference type="CDD" id="cd05568">
    <property type="entry name" value="PTS_IIB_bgl_like"/>
    <property type="match status" value="1"/>
</dbReference>
<proteinExistence type="predicted"/>
<dbReference type="Gene3D" id="3.40.50.2300">
    <property type="match status" value="1"/>
</dbReference>
<dbReference type="Pfam" id="PF00874">
    <property type="entry name" value="PRD"/>
    <property type="match status" value="2"/>
</dbReference>
<evidence type="ECO:0000259" key="6">
    <source>
        <dbReference type="PROSITE" id="PS51094"/>
    </source>
</evidence>
<dbReference type="InterPro" id="IPR003501">
    <property type="entry name" value="PTS_EIIB_2/3"/>
</dbReference>
<protein>
    <submittedName>
        <fullName evidence="9">BglG family transcription antiterminator</fullName>
    </submittedName>
</protein>
<dbReference type="InterPro" id="IPR002178">
    <property type="entry name" value="PTS_EIIA_type-2_dom"/>
</dbReference>
<keyword evidence="2" id="KW-0677">Repeat</keyword>
<evidence type="ECO:0000259" key="7">
    <source>
        <dbReference type="PROSITE" id="PS51099"/>
    </source>
</evidence>
<feature type="domain" description="PRD" evidence="8">
    <location>
        <begin position="286"/>
        <end position="393"/>
    </location>
</feature>
<dbReference type="SUPFAM" id="SSF52794">
    <property type="entry name" value="PTS system IIB component-like"/>
    <property type="match status" value="1"/>
</dbReference>
<dbReference type="InterPro" id="IPR013011">
    <property type="entry name" value="PTS_EIIB_2"/>
</dbReference>
<dbReference type="PANTHER" id="PTHR30185:SF18">
    <property type="entry name" value="TRANSCRIPTIONAL REGULATOR MTLR"/>
    <property type="match status" value="1"/>
</dbReference>
<dbReference type="Gene3D" id="3.40.930.10">
    <property type="entry name" value="Mannitol-specific EII, Chain A"/>
    <property type="match status" value="1"/>
</dbReference>
<feature type="domain" description="PTS EIIB type-2" evidence="7">
    <location>
        <begin position="397"/>
        <end position="488"/>
    </location>
</feature>
<dbReference type="SUPFAM" id="SSF63520">
    <property type="entry name" value="PTS-regulatory domain, PRD"/>
    <property type="match status" value="2"/>
</dbReference>
<sequence>MKASQVVEIFQYMLDKNEFHLGKISQQFNISERSLRYEVEKLNEFLEENNQSKIEIEKGWIKYNNWEIVFESIKKDSMHSLSIVEREMYILLNVFLNREINQKLIGMELDISSTTVKTHFKEVKSFLDNYGLSLNIKPKKGLELEGKEENIRMAFLKLLNNISKSNSIFLKDYLKENFFEKIEKDGIKRFINYCQKLMNIIISDEAYKIIINYLRISLYMNRRGYKLNEIKNEKFLSETKEYRCIKKAASIIEEWYEVDLEEKEYLKITDYFLGSNTYNLNYSYYDNWVEIEVMLKEMILEFNSYIKENITEDKLLLEGLLNHIKPTIYRIKNKIELENSIYKEVLESYPNYFNITKVVLKKIEDKMNLTFTKDEVSFLVIHFKAAIDRNKIKSKKKRVVLVCGSGYGTSKLLAQQLNKYYHLEIVDIIPEYLIDKVISKNDIDLILTTVDVKKDLKDKIVLKLNPILTEEDKRKIEDIGIHKSSKKISMTKLIEVVKESCKGIDEKELRNNLKNNFDDYLIDDFFQEKNTISDYIGNRILINKEVKDWKDAIRKVGEPLLNDKIVKESYIENAIKSIEEFGSYMVLGRETLFPHARTKGDVFETGFSIMTLKTPVLLPTNERVSTLIMFSSKNNNDHLETFIKLVDLSNEENFLQEIKRIKKQEDFIKILNR</sequence>
<evidence type="ECO:0000256" key="2">
    <source>
        <dbReference type="ARBA" id="ARBA00022737"/>
    </source>
</evidence>
<dbReference type="InterPro" id="IPR036634">
    <property type="entry name" value="PRD_sf"/>
</dbReference>
<dbReference type="InterPro" id="IPR050661">
    <property type="entry name" value="BglG_antiterminators"/>
</dbReference>
<dbReference type="Pfam" id="PF05043">
    <property type="entry name" value="Mga"/>
    <property type="match status" value="1"/>
</dbReference>
<evidence type="ECO:0000256" key="1">
    <source>
        <dbReference type="ARBA" id="ARBA00022679"/>
    </source>
</evidence>
<keyword evidence="1" id="KW-0808">Transferase</keyword>
<name>A0ABU4WF29_9FUSO</name>
<dbReference type="InterPro" id="IPR011608">
    <property type="entry name" value="PRD"/>
</dbReference>
<evidence type="ECO:0000256" key="4">
    <source>
        <dbReference type="ARBA" id="ARBA00023159"/>
    </source>
</evidence>
<comment type="caution">
    <text evidence="9">The sequence shown here is derived from an EMBL/GenBank/DDBJ whole genome shotgun (WGS) entry which is preliminary data.</text>
</comment>
<keyword evidence="5" id="KW-0804">Transcription</keyword>
<organism evidence="9 10">
    <name type="scientific">Candidatus Cetobacterium colombiensis</name>
    <dbReference type="NCBI Taxonomy" id="3073100"/>
    <lineage>
        <taxon>Bacteria</taxon>
        <taxon>Fusobacteriati</taxon>
        <taxon>Fusobacteriota</taxon>
        <taxon>Fusobacteriia</taxon>
        <taxon>Fusobacteriales</taxon>
        <taxon>Fusobacteriaceae</taxon>
        <taxon>Cetobacterium</taxon>
    </lineage>
</organism>
<dbReference type="RefSeq" id="WP_320314529.1">
    <property type="nucleotide sequence ID" value="NZ_JAVIKH010000022.1"/>
</dbReference>
<reference evidence="10" key="1">
    <citation type="submission" date="2023-07" db="EMBL/GenBank/DDBJ databases">
        <authorList>
            <person name="Colorado M.A."/>
            <person name="Villamil L.M."/>
            <person name="Melo J.F."/>
            <person name="Rodriguez J.A."/>
            <person name="Ruiz R.Y."/>
        </authorList>
    </citation>
    <scope>NUCLEOTIDE SEQUENCE [LARGE SCALE GENOMIC DNA]</scope>
    <source>
        <strain evidence="10">C33</strain>
    </source>
</reference>
<dbReference type="Pfam" id="PF00359">
    <property type="entry name" value="PTS_EIIA_2"/>
    <property type="match status" value="1"/>
</dbReference>
<dbReference type="InterPro" id="IPR016152">
    <property type="entry name" value="PTrfase/Anion_transptr"/>
</dbReference>
<dbReference type="InterPro" id="IPR036095">
    <property type="entry name" value="PTS_EIIB-like_sf"/>
</dbReference>
<dbReference type="SUPFAM" id="SSF55804">
    <property type="entry name" value="Phoshotransferase/anion transport protein"/>
    <property type="match status" value="1"/>
</dbReference>